<dbReference type="InterPro" id="IPR002110">
    <property type="entry name" value="Ankyrin_rpt"/>
</dbReference>
<evidence type="ECO:0000313" key="3">
    <source>
        <dbReference type="Proteomes" id="UP001558652"/>
    </source>
</evidence>
<protein>
    <submittedName>
        <fullName evidence="2">Uncharacterized protein</fullName>
    </submittedName>
</protein>
<dbReference type="Proteomes" id="UP001558652">
    <property type="component" value="Unassembled WGS sequence"/>
</dbReference>
<keyword evidence="3" id="KW-1185">Reference proteome</keyword>
<name>A0ABD0Y410_9HEMI</name>
<dbReference type="EMBL" id="JBFDAA010000015">
    <property type="protein sequence ID" value="KAL1117750.1"/>
    <property type="molecule type" value="Genomic_DNA"/>
</dbReference>
<reference evidence="2 3" key="1">
    <citation type="submission" date="2024-07" db="EMBL/GenBank/DDBJ databases">
        <title>Chromosome-level genome assembly of the water stick insect Ranatra chinensis (Heteroptera: Nepidae).</title>
        <authorList>
            <person name="Liu X."/>
        </authorList>
    </citation>
    <scope>NUCLEOTIDE SEQUENCE [LARGE SCALE GENOMIC DNA]</scope>
    <source>
        <strain evidence="2">Cailab_2021Rc</strain>
        <tissue evidence="2">Muscle</tissue>
    </source>
</reference>
<dbReference type="SUPFAM" id="SSF48403">
    <property type="entry name" value="Ankyrin repeat"/>
    <property type="match status" value="1"/>
</dbReference>
<dbReference type="Gene3D" id="1.25.40.20">
    <property type="entry name" value="Ankyrin repeat-containing domain"/>
    <property type="match status" value="1"/>
</dbReference>
<accession>A0ABD0Y410</accession>
<organism evidence="2 3">
    <name type="scientific">Ranatra chinensis</name>
    <dbReference type="NCBI Taxonomy" id="642074"/>
    <lineage>
        <taxon>Eukaryota</taxon>
        <taxon>Metazoa</taxon>
        <taxon>Ecdysozoa</taxon>
        <taxon>Arthropoda</taxon>
        <taxon>Hexapoda</taxon>
        <taxon>Insecta</taxon>
        <taxon>Pterygota</taxon>
        <taxon>Neoptera</taxon>
        <taxon>Paraneoptera</taxon>
        <taxon>Hemiptera</taxon>
        <taxon>Heteroptera</taxon>
        <taxon>Panheteroptera</taxon>
        <taxon>Nepomorpha</taxon>
        <taxon>Nepidae</taxon>
        <taxon>Ranatrinae</taxon>
        <taxon>Ranatra</taxon>
    </lineage>
</organism>
<feature type="compositionally biased region" description="Basic and acidic residues" evidence="1">
    <location>
        <begin position="133"/>
        <end position="151"/>
    </location>
</feature>
<dbReference type="InterPro" id="IPR036770">
    <property type="entry name" value="Ankyrin_rpt-contain_sf"/>
</dbReference>
<dbReference type="SMART" id="SM00248">
    <property type="entry name" value="ANK"/>
    <property type="match status" value="2"/>
</dbReference>
<dbReference type="AlphaFoldDB" id="A0ABD0Y410"/>
<proteinExistence type="predicted"/>
<evidence type="ECO:0000313" key="2">
    <source>
        <dbReference type="EMBL" id="KAL1117750.1"/>
    </source>
</evidence>
<comment type="caution">
    <text evidence="2">The sequence shown here is derived from an EMBL/GenBank/DDBJ whole genome shotgun (WGS) entry which is preliminary data.</text>
</comment>
<dbReference type="Pfam" id="PF12796">
    <property type="entry name" value="Ank_2"/>
    <property type="match status" value="1"/>
</dbReference>
<gene>
    <name evidence="2" type="ORF">AAG570_004065</name>
</gene>
<evidence type="ECO:0000256" key="1">
    <source>
        <dbReference type="SAM" id="MobiDB-lite"/>
    </source>
</evidence>
<feature type="region of interest" description="Disordered" evidence="1">
    <location>
        <begin position="133"/>
        <end position="195"/>
    </location>
</feature>
<sequence length="195" mass="22164">MAFKRRNMFYENKKQETTEIDMKLIFFEMLIYLELQDKKKFTPLIYAVRDTCDPIMVKTLLQCNFDRSVVNLTDNQNNTALHYAALKNSLPFNKQKEVCTLNCTHVISLLINSGARHDVLNGSGNVALKLVHPDRKEKATSDLSHGNEMREPPSPPPPPHFGWGITLTMPRERCPGSRGVTDRPPTFSDGTPPHL</sequence>